<dbReference type="Pfam" id="PF12298">
    <property type="entry name" value="Bot1p"/>
    <property type="match status" value="1"/>
</dbReference>
<keyword evidence="2" id="KW-1133">Transmembrane helix</keyword>
<feature type="transmembrane region" description="Helical" evidence="2">
    <location>
        <begin position="272"/>
        <end position="293"/>
    </location>
</feature>
<dbReference type="OrthoDB" id="10052321at2759"/>
<evidence type="ECO:0000313" key="4">
    <source>
        <dbReference type="Proteomes" id="UP000078512"/>
    </source>
</evidence>
<dbReference type="GO" id="GO:0003735">
    <property type="term" value="F:structural constituent of ribosome"/>
    <property type="evidence" value="ECO:0007669"/>
    <property type="project" value="TreeGrafter"/>
</dbReference>
<feature type="region of interest" description="Disordered" evidence="1">
    <location>
        <begin position="37"/>
        <end position="68"/>
    </location>
</feature>
<evidence type="ECO:0000256" key="1">
    <source>
        <dbReference type="SAM" id="MobiDB-lite"/>
    </source>
</evidence>
<protein>
    <submittedName>
        <fullName evidence="3">Uncharacterized protein</fullName>
    </submittedName>
</protein>
<dbReference type="GO" id="GO:0032543">
    <property type="term" value="P:mitochondrial translation"/>
    <property type="evidence" value="ECO:0007669"/>
    <property type="project" value="TreeGrafter"/>
</dbReference>
<dbReference type="PANTHER" id="PTHR28158:SF1">
    <property type="entry name" value="SMALL RIBOSOMAL SUBUNIT PROTEIN MS45"/>
    <property type="match status" value="1"/>
</dbReference>
<organism evidence="3 4">
    <name type="scientific">Linnemannia elongata AG-77</name>
    <dbReference type="NCBI Taxonomy" id="1314771"/>
    <lineage>
        <taxon>Eukaryota</taxon>
        <taxon>Fungi</taxon>
        <taxon>Fungi incertae sedis</taxon>
        <taxon>Mucoromycota</taxon>
        <taxon>Mortierellomycotina</taxon>
        <taxon>Mortierellomycetes</taxon>
        <taxon>Mortierellales</taxon>
        <taxon>Mortierellaceae</taxon>
        <taxon>Linnemannia</taxon>
    </lineage>
</organism>
<dbReference type="STRING" id="1314771.A0A197JDQ1"/>
<reference evidence="3 4" key="1">
    <citation type="submission" date="2016-05" db="EMBL/GenBank/DDBJ databases">
        <title>Genome sequencing reveals origins of a unique bacterial endosymbiosis in the earliest lineages of terrestrial Fungi.</title>
        <authorList>
            <consortium name="DOE Joint Genome Institute"/>
            <person name="Uehling J."/>
            <person name="Gryganskyi A."/>
            <person name="Hameed K."/>
            <person name="Tschaplinski T."/>
            <person name="Misztal P."/>
            <person name="Wu S."/>
            <person name="Desiro A."/>
            <person name="Vande Pol N."/>
            <person name="Du Z.-Y."/>
            <person name="Zienkiewicz A."/>
            <person name="Zienkiewicz K."/>
            <person name="Morin E."/>
            <person name="Tisserant E."/>
            <person name="Splivallo R."/>
            <person name="Hainaut M."/>
            <person name="Henrissat B."/>
            <person name="Ohm R."/>
            <person name="Kuo A."/>
            <person name="Yan J."/>
            <person name="Lipzen A."/>
            <person name="Nolan M."/>
            <person name="Labutti K."/>
            <person name="Barry K."/>
            <person name="Goldstein A."/>
            <person name="Labbe J."/>
            <person name="Schadt C."/>
            <person name="Tuskan G."/>
            <person name="Grigoriev I."/>
            <person name="Martin F."/>
            <person name="Vilgalys R."/>
            <person name="Bonito G."/>
        </authorList>
    </citation>
    <scope>NUCLEOTIDE SEQUENCE [LARGE SCALE GENOMIC DNA]</scope>
    <source>
        <strain evidence="3 4">AG-77</strain>
    </source>
</reference>
<sequence>MAASLSVKALWSTSALRAPLTGASALSSHRLFHSSRSAFTDSKESTDATTPAAAAEGEAEAETAAPVEEKLPFRRRNFNKWLRTEGARFATPSFSGPNYIGETPFPMNPLFKPTPPISNAAKEEIYKLHRSDSTKYTPRQLGTTYNISIKRNFTKGMEQLMGVKAVRSEAITEPLVDILPQVGSPKFEAVDEDKKFTAEDAAKVLKRRPLAEIKSRMLEEERQKPFKLVDSIKGVPQVEAAPTKAISRNSAETNPRFKFAFQDTSKNNKVRLFFAFLVFSMCFLRDALLFLMVSSSSVDHAYLLRC</sequence>
<keyword evidence="2" id="KW-0472">Membrane</keyword>
<dbReference type="AlphaFoldDB" id="A0A197JDQ1"/>
<proteinExistence type="predicted"/>
<keyword evidence="2" id="KW-0812">Transmembrane</keyword>
<dbReference type="InterPro" id="IPR021036">
    <property type="entry name" value="Ribosomal_mS45"/>
</dbReference>
<dbReference type="Proteomes" id="UP000078512">
    <property type="component" value="Unassembled WGS sequence"/>
</dbReference>
<feature type="compositionally biased region" description="Low complexity" evidence="1">
    <location>
        <begin position="48"/>
        <end position="66"/>
    </location>
</feature>
<accession>A0A197JDQ1</accession>
<evidence type="ECO:0000256" key="2">
    <source>
        <dbReference type="SAM" id="Phobius"/>
    </source>
</evidence>
<dbReference type="GO" id="GO:0005763">
    <property type="term" value="C:mitochondrial small ribosomal subunit"/>
    <property type="evidence" value="ECO:0007669"/>
    <property type="project" value="TreeGrafter"/>
</dbReference>
<keyword evidence="4" id="KW-1185">Reference proteome</keyword>
<gene>
    <name evidence="3" type="ORF">K457DRAFT_83822</name>
</gene>
<dbReference type="PANTHER" id="PTHR28158">
    <property type="entry name" value="37S RIBOSOMAL PROTEIN S35, MITOCHONDRIAL"/>
    <property type="match status" value="1"/>
</dbReference>
<dbReference type="EMBL" id="KV442129">
    <property type="protein sequence ID" value="OAQ23133.1"/>
    <property type="molecule type" value="Genomic_DNA"/>
</dbReference>
<evidence type="ECO:0000313" key="3">
    <source>
        <dbReference type="EMBL" id="OAQ23133.1"/>
    </source>
</evidence>
<name>A0A197JDQ1_9FUNG</name>